<feature type="non-terminal residue" evidence="1">
    <location>
        <position position="77"/>
    </location>
</feature>
<evidence type="ECO:0000313" key="2">
    <source>
        <dbReference type="Proteomes" id="UP000324800"/>
    </source>
</evidence>
<reference evidence="1 2" key="1">
    <citation type="submission" date="2019-03" db="EMBL/GenBank/DDBJ databases">
        <title>Single cell metagenomics reveals metabolic interactions within the superorganism composed of flagellate Streblomastix strix and complex community of Bacteroidetes bacteria on its surface.</title>
        <authorList>
            <person name="Treitli S.C."/>
            <person name="Kolisko M."/>
            <person name="Husnik F."/>
            <person name="Keeling P."/>
            <person name="Hampl V."/>
        </authorList>
    </citation>
    <scope>NUCLEOTIDE SEQUENCE [LARGE SCALE GENOMIC DNA]</scope>
    <source>
        <strain evidence="1">ST1C</strain>
    </source>
</reference>
<dbReference type="EMBL" id="SNRW01037766">
    <property type="protein sequence ID" value="KAA6353624.1"/>
    <property type="molecule type" value="Genomic_DNA"/>
</dbReference>
<evidence type="ECO:0000313" key="1">
    <source>
        <dbReference type="EMBL" id="KAA6353624.1"/>
    </source>
</evidence>
<gene>
    <name evidence="1" type="ORF">EZS28_050850</name>
</gene>
<comment type="caution">
    <text evidence="1">The sequence shown here is derived from an EMBL/GenBank/DDBJ whole genome shotgun (WGS) entry which is preliminary data.</text>
</comment>
<proteinExistence type="predicted"/>
<name>A0A5J4T5K7_9EUKA</name>
<dbReference type="InterPro" id="IPR036465">
    <property type="entry name" value="vWFA_dom_sf"/>
</dbReference>
<organism evidence="1 2">
    <name type="scientific">Streblomastix strix</name>
    <dbReference type="NCBI Taxonomy" id="222440"/>
    <lineage>
        <taxon>Eukaryota</taxon>
        <taxon>Metamonada</taxon>
        <taxon>Preaxostyla</taxon>
        <taxon>Oxymonadida</taxon>
        <taxon>Streblomastigidae</taxon>
        <taxon>Streblomastix</taxon>
    </lineage>
</organism>
<dbReference type="AlphaFoldDB" id="A0A5J4T5K7"/>
<dbReference type="Proteomes" id="UP000324800">
    <property type="component" value="Unassembled WGS sequence"/>
</dbReference>
<sequence length="77" mass="8434">MADFLRLNADYGARAISSTQNNVRLDILITVVAPQLSQQRSPVSYVLVLDKSGSMKDDNKLPCAIKAVEVLIDQLDS</sequence>
<accession>A0A5J4T5K7</accession>
<dbReference type="OrthoDB" id="299997at2759"/>
<protein>
    <recommendedName>
        <fullName evidence="3">VWFA domain-containing protein</fullName>
    </recommendedName>
</protein>
<dbReference type="SUPFAM" id="SSF53300">
    <property type="entry name" value="vWA-like"/>
    <property type="match status" value="1"/>
</dbReference>
<dbReference type="Gene3D" id="3.40.50.410">
    <property type="entry name" value="von Willebrand factor, type A domain"/>
    <property type="match status" value="1"/>
</dbReference>
<evidence type="ECO:0008006" key="3">
    <source>
        <dbReference type="Google" id="ProtNLM"/>
    </source>
</evidence>